<dbReference type="SUPFAM" id="SSF160387">
    <property type="entry name" value="NosL/MerB-like"/>
    <property type="match status" value="1"/>
</dbReference>
<dbReference type="RefSeq" id="WP_345256441.1">
    <property type="nucleotide sequence ID" value="NZ_BAABGY010000008.1"/>
</dbReference>
<reference evidence="3" key="1">
    <citation type="journal article" date="2019" name="Int. J. Syst. Evol. Microbiol.">
        <title>The Global Catalogue of Microorganisms (GCM) 10K type strain sequencing project: providing services to taxonomists for standard genome sequencing and annotation.</title>
        <authorList>
            <consortium name="The Broad Institute Genomics Platform"/>
            <consortium name="The Broad Institute Genome Sequencing Center for Infectious Disease"/>
            <person name="Wu L."/>
            <person name="Ma J."/>
        </authorList>
    </citation>
    <scope>NUCLEOTIDE SEQUENCE [LARGE SCALE GENOMIC DNA]</scope>
    <source>
        <strain evidence="3">JCM 17919</strain>
    </source>
</reference>
<evidence type="ECO:0008006" key="4">
    <source>
        <dbReference type="Google" id="ProtNLM"/>
    </source>
</evidence>
<feature type="transmembrane region" description="Helical" evidence="1">
    <location>
        <begin position="104"/>
        <end position="123"/>
    </location>
</feature>
<comment type="caution">
    <text evidence="2">The sequence shown here is derived from an EMBL/GenBank/DDBJ whole genome shotgun (WGS) entry which is preliminary data.</text>
</comment>
<dbReference type="InterPro" id="IPR008719">
    <property type="entry name" value="N2O_reductase_NosL"/>
</dbReference>
<evidence type="ECO:0000313" key="2">
    <source>
        <dbReference type="EMBL" id="GAA4334520.1"/>
    </source>
</evidence>
<dbReference type="EMBL" id="BAABGY010000008">
    <property type="protein sequence ID" value="GAA4334520.1"/>
    <property type="molecule type" value="Genomic_DNA"/>
</dbReference>
<proteinExistence type="predicted"/>
<keyword evidence="3" id="KW-1185">Reference proteome</keyword>
<evidence type="ECO:0000256" key="1">
    <source>
        <dbReference type="SAM" id="Phobius"/>
    </source>
</evidence>
<name>A0ABP8H5V5_9BACT</name>
<feature type="transmembrane region" description="Helical" evidence="1">
    <location>
        <begin position="167"/>
        <end position="186"/>
    </location>
</feature>
<gene>
    <name evidence="2" type="ORF">GCM10023184_28670</name>
</gene>
<evidence type="ECO:0000313" key="3">
    <source>
        <dbReference type="Proteomes" id="UP001501725"/>
    </source>
</evidence>
<organism evidence="2 3">
    <name type="scientific">Flaviaesturariibacter amylovorans</name>
    <dbReference type="NCBI Taxonomy" id="1084520"/>
    <lineage>
        <taxon>Bacteria</taxon>
        <taxon>Pseudomonadati</taxon>
        <taxon>Bacteroidota</taxon>
        <taxon>Chitinophagia</taxon>
        <taxon>Chitinophagales</taxon>
        <taxon>Chitinophagaceae</taxon>
        <taxon>Flaviaestuariibacter</taxon>
    </lineage>
</organism>
<feature type="transmembrane region" description="Helical" evidence="1">
    <location>
        <begin position="12"/>
        <end position="32"/>
    </location>
</feature>
<sequence length="339" mass="37426">MNAKMRPLSRLLIALAALSLTATYFLPVWFIYLTAPQYPEGLTMQIWLNKITGEVDIINGLNHYIGMKHISAEMFPEFRFLVYIMGGIIGLGLLVAATGRRKHLFAYLMLLAASAVAALYDFYRWGYDYGHNLDPKAAIQVPGLYYQPPVIGHKTLLNFDAYSYPDVGGWVVVTAGLLCGAVWAWERFFRRDGASRRQTVALPKPRVAALLAMAALLLTSCSVNPEPFLIGRDQCADCRMTIADARFGAELITRKGHIYKFDDIHCLQQFQKANEPAASEGRVFVADFKEPGKLMPAAAAFAVTGAEYKSPMNSNIACFSNAAAAGPAARPAFELIEKR</sequence>
<dbReference type="PANTHER" id="PTHR41247">
    <property type="entry name" value="HTH-TYPE TRANSCRIPTIONAL REPRESSOR YCNK"/>
    <property type="match status" value="1"/>
</dbReference>
<keyword evidence="1" id="KW-0812">Transmembrane</keyword>
<accession>A0ABP8H5V5</accession>
<dbReference type="PANTHER" id="PTHR41247:SF1">
    <property type="entry name" value="HTH-TYPE TRANSCRIPTIONAL REPRESSOR YCNK"/>
    <property type="match status" value="1"/>
</dbReference>
<protein>
    <recommendedName>
        <fullName evidence="4">Copper chaperone NosL</fullName>
    </recommendedName>
</protein>
<dbReference type="Pfam" id="PF05573">
    <property type="entry name" value="NosL"/>
    <property type="match status" value="1"/>
</dbReference>
<keyword evidence="1" id="KW-0472">Membrane</keyword>
<keyword evidence="1" id="KW-1133">Transmembrane helix</keyword>
<feature type="transmembrane region" description="Helical" evidence="1">
    <location>
        <begin position="80"/>
        <end position="97"/>
    </location>
</feature>
<dbReference type="Proteomes" id="UP001501725">
    <property type="component" value="Unassembled WGS sequence"/>
</dbReference>